<dbReference type="AlphaFoldDB" id="A0A8E2EZK9"/>
<dbReference type="InterPro" id="IPR029058">
    <property type="entry name" value="AB_hydrolase_fold"/>
</dbReference>
<dbReference type="Pfam" id="PF07859">
    <property type="entry name" value="Abhydrolase_3"/>
    <property type="match status" value="1"/>
</dbReference>
<name>A0A8E2EZK9_9PEZI</name>
<dbReference type="Gene3D" id="3.40.50.1820">
    <property type="entry name" value="alpha/beta hydrolase"/>
    <property type="match status" value="1"/>
</dbReference>
<dbReference type="OrthoDB" id="433474at2759"/>
<dbReference type="PANTHER" id="PTHR48081:SF8">
    <property type="entry name" value="ALPHA_BETA HYDROLASE FOLD-3 DOMAIN-CONTAINING PROTEIN-RELATED"/>
    <property type="match status" value="1"/>
</dbReference>
<evidence type="ECO:0000313" key="4">
    <source>
        <dbReference type="Proteomes" id="UP000250140"/>
    </source>
</evidence>
<protein>
    <submittedName>
        <fullName evidence="3">Alpha/beta-hydrolase</fullName>
    </submittedName>
</protein>
<sequence length="364" mass="39981">MASITAPGRLGDPEMCLATEPRIHPKLLEALKDYGIHTPSYLSPEIASDAPLDVIRSFVSKNEEVIEKLLDSMDYSVPDETSSTPITRFEEFILGPDGNKIKLIIHRPSESLGTPLPAVLHFHSGGMVILSTENSMHTTWVEALAKTGLVAIAVDFRNAMSRTGFNPFPAGLNDCAAAVRWVDAHKEQLGISKIVLEGESGGGNLVLATALKAKREGWVRAIDGVYATVPYISGAYGLPLEWKLQELPSLVECDGYLISCATSAFNVKIYDPSGEHAKNPLAWPYWATDEDLKGLPPHFIVTSELDPLRDEGNAYYRKLVRAGVNAVGKMNIGVIHEAELFLRQVLPDLFLANLWEFKKFADRL</sequence>
<dbReference type="InterPro" id="IPR013094">
    <property type="entry name" value="AB_hydrolase_3"/>
</dbReference>
<dbReference type="EMBL" id="KV749836">
    <property type="protein sequence ID" value="OCL07575.1"/>
    <property type="molecule type" value="Genomic_DNA"/>
</dbReference>
<keyword evidence="1 3" id="KW-0378">Hydrolase</keyword>
<gene>
    <name evidence="3" type="ORF">AOQ84DRAFT_408705</name>
</gene>
<proteinExistence type="predicted"/>
<dbReference type="SUPFAM" id="SSF53474">
    <property type="entry name" value="alpha/beta-Hydrolases"/>
    <property type="match status" value="1"/>
</dbReference>
<organism evidence="3 4">
    <name type="scientific">Glonium stellatum</name>
    <dbReference type="NCBI Taxonomy" id="574774"/>
    <lineage>
        <taxon>Eukaryota</taxon>
        <taxon>Fungi</taxon>
        <taxon>Dikarya</taxon>
        <taxon>Ascomycota</taxon>
        <taxon>Pezizomycotina</taxon>
        <taxon>Dothideomycetes</taxon>
        <taxon>Pleosporomycetidae</taxon>
        <taxon>Gloniales</taxon>
        <taxon>Gloniaceae</taxon>
        <taxon>Glonium</taxon>
    </lineage>
</organism>
<evidence type="ECO:0000313" key="3">
    <source>
        <dbReference type="EMBL" id="OCL07575.1"/>
    </source>
</evidence>
<accession>A0A8E2EZK9</accession>
<dbReference type="InterPro" id="IPR050300">
    <property type="entry name" value="GDXG_lipolytic_enzyme"/>
</dbReference>
<evidence type="ECO:0000259" key="2">
    <source>
        <dbReference type="Pfam" id="PF07859"/>
    </source>
</evidence>
<dbReference type="GO" id="GO:0016787">
    <property type="term" value="F:hydrolase activity"/>
    <property type="evidence" value="ECO:0007669"/>
    <property type="project" value="UniProtKB-KW"/>
</dbReference>
<dbReference type="PANTHER" id="PTHR48081">
    <property type="entry name" value="AB HYDROLASE SUPERFAMILY PROTEIN C4A8.06C"/>
    <property type="match status" value="1"/>
</dbReference>
<keyword evidence="4" id="KW-1185">Reference proteome</keyword>
<feature type="domain" description="Alpha/beta hydrolase fold-3" evidence="2">
    <location>
        <begin position="119"/>
        <end position="337"/>
    </location>
</feature>
<reference evidence="3 4" key="1">
    <citation type="journal article" date="2016" name="Nat. Commun.">
        <title>Ectomycorrhizal ecology is imprinted in the genome of the dominant symbiotic fungus Cenococcum geophilum.</title>
        <authorList>
            <consortium name="DOE Joint Genome Institute"/>
            <person name="Peter M."/>
            <person name="Kohler A."/>
            <person name="Ohm R.A."/>
            <person name="Kuo A."/>
            <person name="Krutzmann J."/>
            <person name="Morin E."/>
            <person name="Arend M."/>
            <person name="Barry K.W."/>
            <person name="Binder M."/>
            <person name="Choi C."/>
            <person name="Clum A."/>
            <person name="Copeland A."/>
            <person name="Grisel N."/>
            <person name="Haridas S."/>
            <person name="Kipfer T."/>
            <person name="LaButti K."/>
            <person name="Lindquist E."/>
            <person name="Lipzen A."/>
            <person name="Maire R."/>
            <person name="Meier B."/>
            <person name="Mihaltcheva S."/>
            <person name="Molinier V."/>
            <person name="Murat C."/>
            <person name="Poggeler S."/>
            <person name="Quandt C.A."/>
            <person name="Sperisen C."/>
            <person name="Tritt A."/>
            <person name="Tisserant E."/>
            <person name="Crous P.W."/>
            <person name="Henrissat B."/>
            <person name="Nehls U."/>
            <person name="Egli S."/>
            <person name="Spatafora J.W."/>
            <person name="Grigoriev I.V."/>
            <person name="Martin F.M."/>
        </authorList>
    </citation>
    <scope>NUCLEOTIDE SEQUENCE [LARGE SCALE GENOMIC DNA]</scope>
    <source>
        <strain evidence="3 4">CBS 207.34</strain>
    </source>
</reference>
<dbReference type="Proteomes" id="UP000250140">
    <property type="component" value="Unassembled WGS sequence"/>
</dbReference>
<evidence type="ECO:0000256" key="1">
    <source>
        <dbReference type="ARBA" id="ARBA00022801"/>
    </source>
</evidence>